<organism evidence="1 2">
    <name type="scientific">Vermiconidia calcicola</name>
    <dbReference type="NCBI Taxonomy" id="1690605"/>
    <lineage>
        <taxon>Eukaryota</taxon>
        <taxon>Fungi</taxon>
        <taxon>Dikarya</taxon>
        <taxon>Ascomycota</taxon>
        <taxon>Pezizomycotina</taxon>
        <taxon>Dothideomycetes</taxon>
        <taxon>Dothideomycetidae</taxon>
        <taxon>Mycosphaerellales</taxon>
        <taxon>Extremaceae</taxon>
        <taxon>Vermiconidia</taxon>
    </lineage>
</organism>
<evidence type="ECO:0000313" key="2">
    <source>
        <dbReference type="Proteomes" id="UP001281147"/>
    </source>
</evidence>
<evidence type="ECO:0000313" key="1">
    <source>
        <dbReference type="EMBL" id="KAK3713319.1"/>
    </source>
</evidence>
<name>A0ACC3NA53_9PEZI</name>
<proteinExistence type="predicted"/>
<dbReference type="EMBL" id="JAUTXU010000063">
    <property type="protein sequence ID" value="KAK3713319.1"/>
    <property type="molecule type" value="Genomic_DNA"/>
</dbReference>
<accession>A0ACC3NA53</accession>
<sequence>MLEELDLPPLCSLTRAIDSSVDRLVAEWLKDSDDISGQRPENQFGYLQDIVMITVKQGFNALMRKAIAHAPVYLHVTQSKDGSSTKYRIDQTTTASIPAVNEEWITDWEFRETKDPVMGKVRAKAKWAEPGSIEDSDFLAGGWMDDGCEQVEAYVEGVGSGWTAHQIWGFEEIGNQRMFVRRVVVKKESQVEKVKLIYDFQPR</sequence>
<protein>
    <submittedName>
        <fullName evidence="1">Uncharacterized protein</fullName>
    </submittedName>
</protein>
<reference evidence="1" key="1">
    <citation type="submission" date="2023-07" db="EMBL/GenBank/DDBJ databases">
        <title>Black Yeasts Isolated from many extreme environments.</title>
        <authorList>
            <person name="Coleine C."/>
            <person name="Stajich J.E."/>
            <person name="Selbmann L."/>
        </authorList>
    </citation>
    <scope>NUCLEOTIDE SEQUENCE</scope>
    <source>
        <strain evidence="1">CCFEE 5714</strain>
    </source>
</reference>
<keyword evidence="2" id="KW-1185">Reference proteome</keyword>
<dbReference type="Proteomes" id="UP001281147">
    <property type="component" value="Unassembled WGS sequence"/>
</dbReference>
<gene>
    <name evidence="1" type="ORF">LTR37_008511</name>
</gene>
<comment type="caution">
    <text evidence="1">The sequence shown here is derived from an EMBL/GenBank/DDBJ whole genome shotgun (WGS) entry which is preliminary data.</text>
</comment>